<proteinExistence type="predicted"/>
<comment type="caution">
    <text evidence="1">The sequence shown here is derived from an EMBL/GenBank/DDBJ whole genome shotgun (WGS) entry which is preliminary data.</text>
</comment>
<gene>
    <name evidence="1" type="ORF">L9G74_17190</name>
</gene>
<evidence type="ECO:0008006" key="3">
    <source>
        <dbReference type="Google" id="ProtNLM"/>
    </source>
</evidence>
<accession>A0ABT2FPB2</accession>
<name>A0ABT2FPB2_9GAMM</name>
<keyword evidence="2" id="KW-1185">Reference proteome</keyword>
<dbReference type="EMBL" id="JAKOGG010000017">
    <property type="protein sequence ID" value="MCS4558176.1"/>
    <property type="molecule type" value="Genomic_DNA"/>
</dbReference>
<sequence length="80" mass="9274">MRPIRLVYYYGSKTSEGGSRAQKRSYEPLNLFIYNKPKNAVKREHNKTTLQKAEAIRAKRLLEVESAKHGLDDRTKLNPV</sequence>
<organism evidence="1 2">
    <name type="scientific">Shewanella electrica</name>
    <dbReference type="NCBI Taxonomy" id="515560"/>
    <lineage>
        <taxon>Bacteria</taxon>
        <taxon>Pseudomonadati</taxon>
        <taxon>Pseudomonadota</taxon>
        <taxon>Gammaproteobacteria</taxon>
        <taxon>Alteromonadales</taxon>
        <taxon>Shewanellaceae</taxon>
        <taxon>Shewanella</taxon>
    </lineage>
</organism>
<dbReference type="Proteomes" id="UP001201549">
    <property type="component" value="Unassembled WGS sequence"/>
</dbReference>
<protein>
    <recommendedName>
        <fullName evidence="3">Arm DNA-binding domain-containing protein</fullName>
    </recommendedName>
</protein>
<evidence type="ECO:0000313" key="1">
    <source>
        <dbReference type="EMBL" id="MCS4558176.1"/>
    </source>
</evidence>
<evidence type="ECO:0000313" key="2">
    <source>
        <dbReference type="Proteomes" id="UP001201549"/>
    </source>
</evidence>
<reference evidence="2" key="1">
    <citation type="submission" date="2023-07" db="EMBL/GenBank/DDBJ databases">
        <title>Shewanella mangrovi sp. nov., an acetaldehyde- degrading bacterium isolated from mangrove sediment.</title>
        <authorList>
            <person name="Liu Y."/>
        </authorList>
    </citation>
    <scope>NUCLEOTIDE SEQUENCE [LARGE SCALE GENOMIC DNA]</scope>
    <source>
        <strain evidence="2">C32</strain>
    </source>
</reference>